<dbReference type="InterPro" id="IPR036890">
    <property type="entry name" value="HATPase_C_sf"/>
</dbReference>
<evidence type="ECO:0000256" key="1">
    <source>
        <dbReference type="ARBA" id="ARBA00000085"/>
    </source>
</evidence>
<evidence type="ECO:0000256" key="12">
    <source>
        <dbReference type="SAM" id="Phobius"/>
    </source>
</evidence>
<dbReference type="EMBL" id="JANUBF010000033">
    <property type="protein sequence ID" value="MCS4038012.1"/>
    <property type="molecule type" value="Genomic_DNA"/>
</dbReference>
<dbReference type="EC" id="2.7.13.3" evidence="3"/>
<evidence type="ECO:0000256" key="2">
    <source>
        <dbReference type="ARBA" id="ARBA00004370"/>
    </source>
</evidence>
<comment type="subcellular location">
    <subcellularLocation>
        <location evidence="2">Membrane</location>
    </subcellularLocation>
</comment>
<organism evidence="15 16">
    <name type="scientific">Salinibacter ruber</name>
    <dbReference type="NCBI Taxonomy" id="146919"/>
    <lineage>
        <taxon>Bacteria</taxon>
        <taxon>Pseudomonadati</taxon>
        <taxon>Rhodothermota</taxon>
        <taxon>Rhodothermia</taxon>
        <taxon>Rhodothermales</taxon>
        <taxon>Salinibacteraceae</taxon>
        <taxon>Salinibacter</taxon>
    </lineage>
</organism>
<dbReference type="PROSITE" id="PS50109">
    <property type="entry name" value="HIS_KIN"/>
    <property type="match status" value="1"/>
</dbReference>
<evidence type="ECO:0000313" key="16">
    <source>
        <dbReference type="Proteomes" id="UP001155040"/>
    </source>
</evidence>
<dbReference type="CDD" id="cd00082">
    <property type="entry name" value="HisKA"/>
    <property type="match status" value="1"/>
</dbReference>
<feature type="compositionally biased region" description="Polar residues" evidence="11">
    <location>
        <begin position="445"/>
        <end position="456"/>
    </location>
</feature>
<feature type="region of interest" description="Disordered" evidence="11">
    <location>
        <begin position="444"/>
        <end position="466"/>
    </location>
</feature>
<dbReference type="InterPro" id="IPR003594">
    <property type="entry name" value="HATPase_dom"/>
</dbReference>
<dbReference type="SMART" id="SM00388">
    <property type="entry name" value="HisKA"/>
    <property type="match status" value="1"/>
</dbReference>
<evidence type="ECO:0000256" key="7">
    <source>
        <dbReference type="ARBA" id="ARBA00022777"/>
    </source>
</evidence>
<dbReference type="PANTHER" id="PTHR45436">
    <property type="entry name" value="SENSOR HISTIDINE KINASE YKOH"/>
    <property type="match status" value="1"/>
</dbReference>
<keyword evidence="10 12" id="KW-0472">Membrane</keyword>
<dbReference type="Proteomes" id="UP001155040">
    <property type="component" value="Unassembled WGS sequence"/>
</dbReference>
<keyword evidence="4" id="KW-0597">Phosphoprotein</keyword>
<keyword evidence="8 12" id="KW-1133">Transmembrane helix</keyword>
<gene>
    <name evidence="15" type="ORF">GGQ01_003101</name>
</gene>
<dbReference type="PANTHER" id="PTHR45436:SF5">
    <property type="entry name" value="SENSOR HISTIDINE KINASE TRCS"/>
    <property type="match status" value="1"/>
</dbReference>
<dbReference type="SUPFAM" id="SSF47384">
    <property type="entry name" value="Homodimeric domain of signal transducing histidine kinase"/>
    <property type="match status" value="1"/>
</dbReference>
<sequence>MPLRSVLSRLSISIRLALWFGLSLLVLLTLFVTGLYVSVHLGLHQDLETQLREEAKAVQAHLRAHGGAPPSSSPSTHALRAAPGTFVRLFGPGGEVIEASPAFQSRPTLPADLPQPGTSTLQTRTWGETSAQSLYLPFESGSQPASWLEVTKLQSPIHRQLHSLRWWLALGILGGVGLAMVVGYGLARRALRPVASLTAAAREMQDQPTGKLPTDFGVADELTDLAETFNGLIERLRSSLRRERRFRADAAHNMFTPLTAIQSELDVTLRKPRSKTEYREALHAVQQHTERLSSLLGELMTLSRIEAREGRPTPSPIDVHACIRDRIRRVQDRADAKDISIDWTGTTTAEAPIDPEDLDLVVDHLLDNALKYTPEGGTIQVDVGQTDRAVVVRVSDSGMGFDPEKSGRLFDRFYRSNDAEQSADGGGLGLSIVKAVVERYEGTVQAESPGSSQGSTFYVRLPRDRE</sequence>
<dbReference type="SMART" id="SM00387">
    <property type="entry name" value="HATPase_c"/>
    <property type="match status" value="1"/>
</dbReference>
<protein>
    <recommendedName>
        <fullName evidence="3">histidine kinase</fullName>
        <ecNumber evidence="3">2.7.13.3</ecNumber>
    </recommendedName>
</protein>
<dbReference type="InterPro" id="IPR004358">
    <property type="entry name" value="Sig_transdc_His_kin-like_C"/>
</dbReference>
<feature type="domain" description="Histidine kinase" evidence="13">
    <location>
        <begin position="249"/>
        <end position="465"/>
    </location>
</feature>
<keyword evidence="9" id="KW-0902">Two-component regulatory system</keyword>
<name>A0A9X2UNW8_9BACT</name>
<dbReference type="PRINTS" id="PR00344">
    <property type="entry name" value="BCTRLSENSOR"/>
</dbReference>
<dbReference type="GO" id="GO:0000155">
    <property type="term" value="F:phosphorelay sensor kinase activity"/>
    <property type="evidence" value="ECO:0007669"/>
    <property type="project" value="InterPro"/>
</dbReference>
<evidence type="ECO:0000256" key="5">
    <source>
        <dbReference type="ARBA" id="ARBA00022679"/>
    </source>
</evidence>
<dbReference type="RefSeq" id="WP_259078574.1">
    <property type="nucleotide sequence ID" value="NZ_JANTZC010000028.1"/>
</dbReference>
<dbReference type="Pfam" id="PF02518">
    <property type="entry name" value="HATPase_c"/>
    <property type="match status" value="1"/>
</dbReference>
<evidence type="ECO:0000256" key="8">
    <source>
        <dbReference type="ARBA" id="ARBA00022989"/>
    </source>
</evidence>
<evidence type="ECO:0000256" key="6">
    <source>
        <dbReference type="ARBA" id="ARBA00022692"/>
    </source>
</evidence>
<comment type="catalytic activity">
    <reaction evidence="1">
        <text>ATP + protein L-histidine = ADP + protein N-phospho-L-histidine.</text>
        <dbReference type="EC" id="2.7.13.3"/>
    </reaction>
</comment>
<dbReference type="InterPro" id="IPR003661">
    <property type="entry name" value="HisK_dim/P_dom"/>
</dbReference>
<keyword evidence="7 15" id="KW-0418">Kinase</keyword>
<evidence type="ECO:0000256" key="9">
    <source>
        <dbReference type="ARBA" id="ARBA00023012"/>
    </source>
</evidence>
<dbReference type="GO" id="GO:0005886">
    <property type="term" value="C:plasma membrane"/>
    <property type="evidence" value="ECO:0007669"/>
    <property type="project" value="TreeGrafter"/>
</dbReference>
<dbReference type="FunFam" id="3.30.565.10:FF:000006">
    <property type="entry name" value="Sensor histidine kinase WalK"/>
    <property type="match status" value="1"/>
</dbReference>
<feature type="transmembrane region" description="Helical" evidence="12">
    <location>
        <begin position="166"/>
        <end position="187"/>
    </location>
</feature>
<evidence type="ECO:0000313" key="15">
    <source>
        <dbReference type="EMBL" id="MCS4038012.1"/>
    </source>
</evidence>
<dbReference type="SUPFAM" id="SSF55874">
    <property type="entry name" value="ATPase domain of HSP90 chaperone/DNA topoisomerase II/histidine kinase"/>
    <property type="match status" value="1"/>
</dbReference>
<evidence type="ECO:0000256" key="10">
    <source>
        <dbReference type="ARBA" id="ARBA00023136"/>
    </source>
</evidence>
<keyword evidence="6 12" id="KW-0812">Transmembrane</keyword>
<dbReference type="SMART" id="SM00304">
    <property type="entry name" value="HAMP"/>
    <property type="match status" value="1"/>
</dbReference>
<keyword evidence="5" id="KW-0808">Transferase</keyword>
<dbReference type="CDD" id="cd06225">
    <property type="entry name" value="HAMP"/>
    <property type="match status" value="1"/>
</dbReference>
<evidence type="ECO:0000259" key="14">
    <source>
        <dbReference type="PROSITE" id="PS50885"/>
    </source>
</evidence>
<dbReference type="PROSITE" id="PS50885">
    <property type="entry name" value="HAMP"/>
    <property type="match status" value="1"/>
</dbReference>
<dbReference type="Gene3D" id="1.10.287.130">
    <property type="match status" value="1"/>
</dbReference>
<feature type="domain" description="HAMP" evidence="14">
    <location>
        <begin position="188"/>
        <end position="241"/>
    </location>
</feature>
<proteinExistence type="predicted"/>
<feature type="transmembrane region" description="Helical" evidence="12">
    <location>
        <begin position="12"/>
        <end position="37"/>
    </location>
</feature>
<comment type="caution">
    <text evidence="15">The sequence shown here is derived from an EMBL/GenBank/DDBJ whole genome shotgun (WGS) entry which is preliminary data.</text>
</comment>
<dbReference type="Pfam" id="PF00672">
    <property type="entry name" value="HAMP"/>
    <property type="match status" value="1"/>
</dbReference>
<dbReference type="InterPro" id="IPR005467">
    <property type="entry name" value="His_kinase_dom"/>
</dbReference>
<dbReference type="InterPro" id="IPR036097">
    <property type="entry name" value="HisK_dim/P_sf"/>
</dbReference>
<accession>A0A9X2UNW8</accession>
<dbReference type="Pfam" id="PF00512">
    <property type="entry name" value="HisKA"/>
    <property type="match status" value="1"/>
</dbReference>
<dbReference type="InterPro" id="IPR050428">
    <property type="entry name" value="TCS_sensor_his_kinase"/>
</dbReference>
<dbReference type="InterPro" id="IPR003660">
    <property type="entry name" value="HAMP_dom"/>
</dbReference>
<evidence type="ECO:0000256" key="3">
    <source>
        <dbReference type="ARBA" id="ARBA00012438"/>
    </source>
</evidence>
<dbReference type="Gene3D" id="6.10.340.10">
    <property type="match status" value="1"/>
</dbReference>
<reference evidence="15" key="1">
    <citation type="submission" date="2022-08" db="EMBL/GenBank/DDBJ databases">
        <title>Genomic Encyclopedia of Type Strains, Phase V (KMG-V): Genome sequencing to study the core and pangenomes of soil and plant-associated prokaryotes.</title>
        <authorList>
            <person name="Whitman W."/>
        </authorList>
    </citation>
    <scope>NUCLEOTIDE SEQUENCE</scope>
    <source>
        <strain evidence="15">SP3012</strain>
    </source>
</reference>
<evidence type="ECO:0000259" key="13">
    <source>
        <dbReference type="PROSITE" id="PS50109"/>
    </source>
</evidence>
<evidence type="ECO:0000256" key="4">
    <source>
        <dbReference type="ARBA" id="ARBA00022553"/>
    </source>
</evidence>
<evidence type="ECO:0000256" key="11">
    <source>
        <dbReference type="SAM" id="MobiDB-lite"/>
    </source>
</evidence>
<dbReference type="Gene3D" id="3.30.565.10">
    <property type="entry name" value="Histidine kinase-like ATPase, C-terminal domain"/>
    <property type="match status" value="1"/>
</dbReference>
<dbReference type="AlphaFoldDB" id="A0A9X2UNW8"/>